<keyword evidence="2" id="KW-0378">Hydrolase</keyword>
<dbReference type="InterPro" id="IPR045394">
    <property type="entry name" value="Abhydrolase_dom"/>
</dbReference>
<accession>A0ABV9B6Z9</accession>
<name>A0ABV9B6Z9_9ACTN</name>
<evidence type="ECO:0000313" key="3">
    <source>
        <dbReference type="Proteomes" id="UP001595839"/>
    </source>
</evidence>
<evidence type="ECO:0000259" key="1">
    <source>
        <dbReference type="Pfam" id="PF20091"/>
    </source>
</evidence>
<feature type="domain" description="Alpha/beta hydrolase" evidence="1">
    <location>
        <begin position="269"/>
        <end position="635"/>
    </location>
</feature>
<reference evidence="3" key="1">
    <citation type="journal article" date="2019" name="Int. J. Syst. Evol. Microbiol.">
        <title>The Global Catalogue of Microorganisms (GCM) 10K type strain sequencing project: providing services to taxonomists for standard genome sequencing and annotation.</title>
        <authorList>
            <consortium name="The Broad Institute Genomics Platform"/>
            <consortium name="The Broad Institute Genome Sequencing Center for Infectious Disease"/>
            <person name="Wu L."/>
            <person name="Ma J."/>
        </authorList>
    </citation>
    <scope>NUCLEOTIDE SEQUENCE [LARGE SCALE GENOMIC DNA]</scope>
    <source>
        <strain evidence="3">CGMCC 4.7177</strain>
    </source>
</reference>
<dbReference type="GO" id="GO:0016787">
    <property type="term" value="F:hydrolase activity"/>
    <property type="evidence" value="ECO:0007669"/>
    <property type="project" value="UniProtKB-KW"/>
</dbReference>
<gene>
    <name evidence="2" type="ORF">ACFPIH_53085</name>
</gene>
<dbReference type="Pfam" id="PF20091">
    <property type="entry name" value="Abhydrolase_10"/>
    <property type="match status" value="1"/>
</dbReference>
<organism evidence="2 3">
    <name type="scientific">Streptomyces vulcanius</name>
    <dbReference type="NCBI Taxonomy" id="1441876"/>
    <lineage>
        <taxon>Bacteria</taxon>
        <taxon>Bacillati</taxon>
        <taxon>Actinomycetota</taxon>
        <taxon>Actinomycetes</taxon>
        <taxon>Kitasatosporales</taxon>
        <taxon>Streptomycetaceae</taxon>
        <taxon>Streptomyces</taxon>
    </lineage>
</organism>
<comment type="caution">
    <text evidence="2">The sequence shown here is derived from an EMBL/GenBank/DDBJ whole genome shotgun (WGS) entry which is preliminary data.</text>
</comment>
<proteinExistence type="predicted"/>
<sequence length="650" mass="70530">MSPVRLEIHSREPFAGGHRFTGTGAYEVITATAHYAVDPDAPAHRSVVDLGLAPRDSTGLVRFSGDVEILRPVDGGRRRLFFDWGNRGNKRAVQYFCDASHTNRPRTLADAGNGYLMRRGYTVVFGAWQGDLLPGDGRLLLDLPVATRGGQPVRGLTTAEFIVQEPTASLPLSRWANTRSSPVSEAGERTARLTRRRYPYSPPEEVPRTAWRFARVQGGGRDVQGQALAVVPSRGDLYVEGGLRPGWIHELTYEAEAPLVLGLGLVAVRDLVGHLRHDPSEPAGPVEYAYGWGRSQTGRAIRDFVHHGFNEDLDGRRVFDGLLPHVSGAGRLDTGRFANLTVPGGQQYEDHLNPADTFPFAYAESVDHLTGARDAVMKRASDPKVLHTQTSTEYWQRRGSLTHTTTDGRDLGFPPNVRGYLWSSSPHVADPVPAPPTKGVCNHLSNVVATSALFRAVLDALDAWVSEGVEPPPSAVPTVADGTLVTMAEWSRRFPAVPSALRPHGPSELPFVDRTRVPPVPDPTRRYTVLVPAVDADGNETAGVRAPMVAAPLGTHTGWNTRARGQGHGALHEFSGSTLPFAATEDERLITGDPRPSVRERYGDSAGYVAAIRAAAEDLVAGRLLLDEDVERAVRAAADWSAPRHHVDLA</sequence>
<dbReference type="Proteomes" id="UP001595839">
    <property type="component" value="Unassembled WGS sequence"/>
</dbReference>
<evidence type="ECO:0000313" key="2">
    <source>
        <dbReference type="EMBL" id="MFC4508043.1"/>
    </source>
</evidence>
<dbReference type="RefSeq" id="WP_381168923.1">
    <property type="nucleotide sequence ID" value="NZ_JBHSFK010000066.1"/>
</dbReference>
<keyword evidence="3" id="KW-1185">Reference proteome</keyword>
<protein>
    <submittedName>
        <fullName evidence="2">Alpha/beta hydrolase domain-containing protein</fullName>
    </submittedName>
</protein>
<dbReference type="EMBL" id="JBHSFK010000066">
    <property type="protein sequence ID" value="MFC4508043.1"/>
    <property type="molecule type" value="Genomic_DNA"/>
</dbReference>